<keyword evidence="11" id="KW-1185">Reference proteome</keyword>
<proteinExistence type="predicted"/>
<evidence type="ECO:0000256" key="3">
    <source>
        <dbReference type="ARBA" id="ARBA00022692"/>
    </source>
</evidence>
<dbReference type="KEGG" id="dpr:Despr_2643"/>
<dbReference type="PANTHER" id="PTHR32309">
    <property type="entry name" value="TYROSINE-PROTEIN KINASE"/>
    <property type="match status" value="1"/>
</dbReference>
<evidence type="ECO:0000259" key="8">
    <source>
        <dbReference type="Pfam" id="PF02706"/>
    </source>
</evidence>
<dbReference type="Pfam" id="PF13807">
    <property type="entry name" value="GNVR"/>
    <property type="match status" value="1"/>
</dbReference>
<evidence type="ECO:0000256" key="2">
    <source>
        <dbReference type="ARBA" id="ARBA00022475"/>
    </source>
</evidence>
<evidence type="ECO:0000256" key="4">
    <source>
        <dbReference type="ARBA" id="ARBA00022989"/>
    </source>
</evidence>
<dbReference type="InterPro" id="IPR032807">
    <property type="entry name" value="GNVR"/>
</dbReference>
<keyword evidence="2" id="KW-1003">Cell membrane</keyword>
<evidence type="ECO:0000256" key="7">
    <source>
        <dbReference type="SAM" id="Phobius"/>
    </source>
</evidence>
<organism evidence="10 11">
    <name type="scientific">Desulfobulbus propionicus (strain ATCC 33891 / DSM 2032 / VKM B-1956 / 1pr3)</name>
    <dbReference type="NCBI Taxonomy" id="577650"/>
    <lineage>
        <taxon>Bacteria</taxon>
        <taxon>Pseudomonadati</taxon>
        <taxon>Thermodesulfobacteriota</taxon>
        <taxon>Desulfobulbia</taxon>
        <taxon>Desulfobulbales</taxon>
        <taxon>Desulfobulbaceae</taxon>
        <taxon>Desulfobulbus</taxon>
    </lineage>
</organism>
<feature type="domain" description="Polysaccharide chain length determinant N-terminal" evidence="8">
    <location>
        <begin position="10"/>
        <end position="95"/>
    </location>
</feature>
<evidence type="ECO:0000256" key="1">
    <source>
        <dbReference type="ARBA" id="ARBA00004651"/>
    </source>
</evidence>
<evidence type="ECO:0000313" key="10">
    <source>
        <dbReference type="EMBL" id="ADW18779.1"/>
    </source>
</evidence>
<dbReference type="InterPro" id="IPR003856">
    <property type="entry name" value="LPS_length_determ_N"/>
</dbReference>
<evidence type="ECO:0000259" key="9">
    <source>
        <dbReference type="Pfam" id="PF13807"/>
    </source>
</evidence>
<name>A0A7U3YNS4_DESPD</name>
<dbReference type="PANTHER" id="PTHR32309:SF13">
    <property type="entry name" value="FERRIC ENTEROBACTIN TRANSPORT PROTEIN FEPE"/>
    <property type="match status" value="1"/>
</dbReference>
<gene>
    <name evidence="10" type="ordered locus">Despr_2643</name>
</gene>
<dbReference type="GO" id="GO:0004713">
    <property type="term" value="F:protein tyrosine kinase activity"/>
    <property type="evidence" value="ECO:0007669"/>
    <property type="project" value="TreeGrafter"/>
</dbReference>
<feature type="coiled-coil region" evidence="6">
    <location>
        <begin position="176"/>
        <end position="246"/>
    </location>
</feature>
<evidence type="ECO:0000256" key="5">
    <source>
        <dbReference type="ARBA" id="ARBA00023136"/>
    </source>
</evidence>
<feature type="transmembrane region" description="Helical" evidence="7">
    <location>
        <begin position="20"/>
        <end position="39"/>
    </location>
</feature>
<keyword evidence="6" id="KW-0175">Coiled coil</keyword>
<feature type="domain" description="Tyrosine-protein kinase G-rich" evidence="9">
    <location>
        <begin position="381"/>
        <end position="455"/>
    </location>
</feature>
<feature type="transmembrane region" description="Helical" evidence="7">
    <location>
        <begin position="495"/>
        <end position="520"/>
    </location>
</feature>
<dbReference type="InterPro" id="IPR050445">
    <property type="entry name" value="Bact_polysacc_biosynth/exp"/>
</dbReference>
<keyword evidence="5 7" id="KW-0472">Membrane</keyword>
<evidence type="ECO:0000256" key="6">
    <source>
        <dbReference type="SAM" id="Coils"/>
    </source>
</evidence>
<dbReference type="EMBL" id="CP002364">
    <property type="protein sequence ID" value="ADW18779.1"/>
    <property type="molecule type" value="Genomic_DNA"/>
</dbReference>
<dbReference type="AlphaFoldDB" id="A0A7U3YNS4"/>
<feature type="transmembrane region" description="Helical" evidence="7">
    <location>
        <begin position="434"/>
        <end position="456"/>
    </location>
</feature>
<keyword evidence="4 7" id="KW-1133">Transmembrane helix</keyword>
<evidence type="ECO:0000313" key="11">
    <source>
        <dbReference type="Proteomes" id="UP000006365"/>
    </source>
</evidence>
<comment type="subcellular location">
    <subcellularLocation>
        <location evidence="1">Cell membrane</location>
        <topology evidence="1">Multi-pass membrane protein</topology>
    </subcellularLocation>
</comment>
<keyword evidence="3 7" id="KW-0812">Transmembrane</keyword>
<accession>A0A7U3YNS4</accession>
<protein>
    <submittedName>
        <fullName evidence="10">Lipopolysaccharide biosynthesis protein</fullName>
    </submittedName>
</protein>
<dbReference type="GO" id="GO:0005886">
    <property type="term" value="C:plasma membrane"/>
    <property type="evidence" value="ECO:0007669"/>
    <property type="project" value="UniProtKB-SubCell"/>
</dbReference>
<reference evidence="10 11" key="1">
    <citation type="journal article" date="2011" name="Stand. Genomic Sci.">
        <title>Complete genome sequence of Desulfobulbus propionicus type strain (1pr3).</title>
        <authorList>
            <person name="Pagani I."/>
            <person name="Lapidus A."/>
            <person name="Nolan M."/>
            <person name="Lucas S."/>
            <person name="Hammon N."/>
            <person name="Deshpande S."/>
            <person name="Cheng J.F."/>
            <person name="Chertkov O."/>
            <person name="Davenport K."/>
            <person name="Tapia R."/>
            <person name="Han C."/>
            <person name="Goodwin L."/>
            <person name="Pitluck S."/>
            <person name="Liolios K."/>
            <person name="Mavromatis K."/>
            <person name="Ivanova N."/>
            <person name="Mikhailova N."/>
            <person name="Pati A."/>
            <person name="Chen A."/>
            <person name="Palaniappan K."/>
            <person name="Land M."/>
            <person name="Hauser L."/>
            <person name="Chang Y.J."/>
            <person name="Jeffries C.D."/>
            <person name="Detter J.C."/>
            <person name="Brambilla E."/>
            <person name="Kannan K.P."/>
            <person name="Djao O.D."/>
            <person name="Rohde M."/>
            <person name="Pukall R."/>
            <person name="Spring S."/>
            <person name="Goker M."/>
            <person name="Sikorski J."/>
            <person name="Woyke T."/>
            <person name="Bristow J."/>
            <person name="Eisen J.A."/>
            <person name="Markowitz V."/>
            <person name="Hugenholtz P."/>
            <person name="Kyrpides N.C."/>
            <person name="Klenk H.P."/>
        </authorList>
    </citation>
    <scope>NUCLEOTIDE SEQUENCE [LARGE SCALE GENOMIC DNA]</scope>
    <source>
        <strain evidence="11">ATCC 33891 / DSM 2032 / 1pr3</strain>
    </source>
</reference>
<dbReference type="Pfam" id="PF02706">
    <property type="entry name" value="Wzz"/>
    <property type="match status" value="1"/>
</dbReference>
<sequence length="526" mass="60114">MDVKQRQLIKKYVDLVIHRWRLISISLLVGLTIGLGYYFSLPKTYQSTALLSYEQQQINPAKMDPEQGRSRLQESLATLKELVTSRNSLEKVIVQFSLYEEARKKLPIEDVIETMRKDISITPSNKGDIFSVSYQGLDPQKVMKVTNALASLFIEENLKYREERATETSRYTESELAMAKKVLDEKEQQMRDYKLKYFNEMPDQRQSNLAQLQALIQQNQGIQNSIQELERTKVMAQEQASMQQRLAAMRMSSEPIANQAARLPETDAERLQRMRLYLENLQGKYTDKHPEVRRTKQLIEQLEQKVGKGPTSVQQGPASASSNRAAIAAGLESQRLQVQLKQIDLNISQLREELATIPPQIAKYQRYIEAAPIREAEWNGLTRDYNELRRHYDQLVAQNLQAQSAENLERNQKGSKFKIVDSARLPEKPSKPNFLKIFLVAIAVSLGLSVGSVFVLDFIDTSFKDVGDLEEYIGVPVVCAIPYIEKETEKRKEQLVFRVSVAAVSAYGIFLVGAIAYFWIKGLIII</sequence>
<dbReference type="Proteomes" id="UP000006365">
    <property type="component" value="Chromosome"/>
</dbReference>